<organism evidence="1 2">
    <name type="scientific">Schizophyllum amplum</name>
    <dbReference type="NCBI Taxonomy" id="97359"/>
    <lineage>
        <taxon>Eukaryota</taxon>
        <taxon>Fungi</taxon>
        <taxon>Dikarya</taxon>
        <taxon>Basidiomycota</taxon>
        <taxon>Agaricomycotina</taxon>
        <taxon>Agaricomycetes</taxon>
        <taxon>Agaricomycetidae</taxon>
        <taxon>Agaricales</taxon>
        <taxon>Schizophyllaceae</taxon>
        <taxon>Schizophyllum</taxon>
    </lineage>
</organism>
<keyword evidence="2" id="KW-1185">Reference proteome</keyword>
<dbReference type="AlphaFoldDB" id="A0A550CF20"/>
<accession>A0A550CF20</accession>
<name>A0A550CF20_9AGAR</name>
<evidence type="ECO:0000313" key="1">
    <source>
        <dbReference type="EMBL" id="TRM63403.1"/>
    </source>
</evidence>
<dbReference type="Proteomes" id="UP000320762">
    <property type="component" value="Unassembled WGS sequence"/>
</dbReference>
<protein>
    <submittedName>
        <fullName evidence="1">Uncharacterized protein</fullName>
    </submittedName>
</protein>
<reference evidence="1 2" key="1">
    <citation type="journal article" date="2019" name="New Phytol.">
        <title>Comparative genomics reveals unique wood-decay strategies and fruiting body development in the Schizophyllaceae.</title>
        <authorList>
            <person name="Almasi E."/>
            <person name="Sahu N."/>
            <person name="Krizsan K."/>
            <person name="Balint B."/>
            <person name="Kovacs G.M."/>
            <person name="Kiss B."/>
            <person name="Cseklye J."/>
            <person name="Drula E."/>
            <person name="Henrissat B."/>
            <person name="Nagy I."/>
            <person name="Chovatia M."/>
            <person name="Adam C."/>
            <person name="LaButti K."/>
            <person name="Lipzen A."/>
            <person name="Riley R."/>
            <person name="Grigoriev I.V."/>
            <person name="Nagy L.G."/>
        </authorList>
    </citation>
    <scope>NUCLEOTIDE SEQUENCE [LARGE SCALE GENOMIC DNA]</scope>
    <source>
        <strain evidence="1 2">NL-1724</strain>
    </source>
</reference>
<dbReference type="EMBL" id="VDMD01000009">
    <property type="protein sequence ID" value="TRM63403.1"/>
    <property type="molecule type" value="Genomic_DNA"/>
</dbReference>
<evidence type="ECO:0000313" key="2">
    <source>
        <dbReference type="Proteomes" id="UP000320762"/>
    </source>
</evidence>
<gene>
    <name evidence="1" type="ORF">BD626DRAFT_494249</name>
</gene>
<sequence length="167" mass="18841">MNTTPTSDEPTPSTLVDLGEQYLRSRTTQSTAYHSAIQAFLRRVTASTSLPPAPRVTSCTTFVTVQGQPAKTINVRETGRDIQVGRRTPRTTAQATCRGHTVLVRVPRSSSVEHKVPLQRRRRPGVARRTTWATIRRLLYRDVDIWRTWHHGHLGRHSSPLAARRST</sequence>
<comment type="caution">
    <text evidence="1">The sequence shown here is derived from an EMBL/GenBank/DDBJ whole genome shotgun (WGS) entry which is preliminary data.</text>
</comment>
<proteinExistence type="predicted"/>